<feature type="compositionally biased region" description="Polar residues" evidence="1">
    <location>
        <begin position="242"/>
        <end position="256"/>
    </location>
</feature>
<comment type="caution">
    <text evidence="2">The sequence shown here is derived from an EMBL/GenBank/DDBJ whole genome shotgun (WGS) entry which is preliminary data.</text>
</comment>
<protein>
    <submittedName>
        <fullName evidence="2">Uncharacterized protein</fullName>
    </submittedName>
</protein>
<feature type="region of interest" description="Disordered" evidence="1">
    <location>
        <begin position="240"/>
        <end position="260"/>
    </location>
</feature>
<reference evidence="2 3" key="1">
    <citation type="submission" date="2018-08" db="EMBL/GenBank/DDBJ databases">
        <title>Genomic investigation of the strawberry pathogen Phytophthora fragariae indicates pathogenicity is determined by transcriptional variation in three key races.</title>
        <authorList>
            <person name="Adams T.M."/>
            <person name="Armitage A.D."/>
            <person name="Sobczyk M.K."/>
            <person name="Bates H.J."/>
            <person name="Dunwell J.M."/>
            <person name="Nellist C.F."/>
            <person name="Harrison R.J."/>
        </authorList>
    </citation>
    <scope>NUCLEOTIDE SEQUENCE [LARGE SCALE GENOMIC DNA]</scope>
    <source>
        <strain evidence="2 3">BC-1</strain>
    </source>
</reference>
<accession>A0A6A3WK04</accession>
<gene>
    <name evidence="2" type="ORF">PF002_g26548</name>
</gene>
<evidence type="ECO:0000256" key="1">
    <source>
        <dbReference type="SAM" id="MobiDB-lite"/>
    </source>
</evidence>
<dbReference type="AlphaFoldDB" id="A0A6A3WK04"/>
<evidence type="ECO:0000313" key="3">
    <source>
        <dbReference type="Proteomes" id="UP000440367"/>
    </source>
</evidence>
<dbReference type="Proteomes" id="UP000440367">
    <property type="component" value="Unassembled WGS sequence"/>
</dbReference>
<proteinExistence type="predicted"/>
<organism evidence="2 3">
    <name type="scientific">Phytophthora fragariae</name>
    <dbReference type="NCBI Taxonomy" id="53985"/>
    <lineage>
        <taxon>Eukaryota</taxon>
        <taxon>Sar</taxon>
        <taxon>Stramenopiles</taxon>
        <taxon>Oomycota</taxon>
        <taxon>Peronosporomycetes</taxon>
        <taxon>Peronosporales</taxon>
        <taxon>Peronosporaceae</taxon>
        <taxon>Phytophthora</taxon>
    </lineage>
</organism>
<evidence type="ECO:0000313" key="2">
    <source>
        <dbReference type="EMBL" id="KAE9184020.1"/>
    </source>
</evidence>
<name>A0A6A3WK04_9STRA</name>
<dbReference type="EMBL" id="QXGD01002798">
    <property type="protein sequence ID" value="KAE9184020.1"/>
    <property type="molecule type" value="Genomic_DNA"/>
</dbReference>
<sequence>MEQELLTRVGPPLNILPGCYRRTVFRCRRWDDGGGSCNHVDFCIEQLNLSASKDFIAEKSKSGRNSEAVGLVGRYCAKSLVDSKLRHPIFRAPSYLILQFAERARHRPSTTVSLRQVKTLLSSDADLRQALPLAKSKAMTSTPARGPVYLFMLVLLAPIAATRQAHGHSLDAGARPFSPFAPMPCPRSAVPPPKFCAYVLWVGAACSNRCAAAHQAHDHGLDASATTGYILTPTPMAGLDTGQAQAPTDDFSSPQRSRGEPFRVLPPTANDNLHYSQQPQLPSTPAMMRMMYRSRSLADEEMRPASPPGKPGANSMLLVPDLRPLRMWPCHYAKAADAVGYLKAIEHVEA</sequence>